<accession>A0A150TVJ4</accession>
<dbReference type="AlphaFoldDB" id="A0A150TVJ4"/>
<evidence type="ECO:0000313" key="1">
    <source>
        <dbReference type="EMBL" id="KYG08656.1"/>
    </source>
</evidence>
<reference evidence="1 2" key="1">
    <citation type="submission" date="2014-02" db="EMBL/GenBank/DDBJ databases">
        <title>The small core and large imbalanced accessory genome model reveals a collaborative survival strategy of Sorangium cellulosum strains in nature.</title>
        <authorList>
            <person name="Han K."/>
            <person name="Peng R."/>
            <person name="Blom J."/>
            <person name="Li Y.-Z."/>
        </authorList>
    </citation>
    <scope>NUCLEOTIDE SEQUENCE [LARGE SCALE GENOMIC DNA]</scope>
    <source>
        <strain evidence="1 2">So0007-03</strain>
    </source>
</reference>
<proteinExistence type="predicted"/>
<organism evidence="1 2">
    <name type="scientific">Sorangium cellulosum</name>
    <name type="common">Polyangium cellulosum</name>
    <dbReference type="NCBI Taxonomy" id="56"/>
    <lineage>
        <taxon>Bacteria</taxon>
        <taxon>Pseudomonadati</taxon>
        <taxon>Myxococcota</taxon>
        <taxon>Polyangia</taxon>
        <taxon>Polyangiales</taxon>
        <taxon>Polyangiaceae</taxon>
        <taxon>Sorangium</taxon>
    </lineage>
</organism>
<dbReference type="Proteomes" id="UP000075502">
    <property type="component" value="Unassembled WGS sequence"/>
</dbReference>
<protein>
    <submittedName>
        <fullName evidence="1">Uncharacterized protein</fullName>
    </submittedName>
</protein>
<gene>
    <name evidence="1" type="ORF">BE21_22450</name>
</gene>
<name>A0A150TVJ4_SORCE</name>
<evidence type="ECO:0000313" key="2">
    <source>
        <dbReference type="Proteomes" id="UP000075502"/>
    </source>
</evidence>
<sequence>MLGNSDIGLPSMACDSLLEHNDSALVPTEGIDALVTAVDDFRVWLNQEGVLLSATQAMRGLLVDVKAIHKMLFHILSLRKLDKLGPALLAFSDSVEVMLVRWSEDTGHMRSWLNERVSAHEGAEKYK</sequence>
<comment type="caution">
    <text evidence="1">The sequence shown here is derived from an EMBL/GenBank/DDBJ whole genome shotgun (WGS) entry which is preliminary data.</text>
</comment>
<dbReference type="EMBL" id="JEME01000928">
    <property type="protein sequence ID" value="KYG08656.1"/>
    <property type="molecule type" value="Genomic_DNA"/>
</dbReference>